<proteinExistence type="predicted"/>
<dbReference type="Proteomes" id="UP000006258">
    <property type="component" value="Unassembled WGS sequence"/>
</dbReference>
<name>D7VGP8_SPHSI</name>
<dbReference type="EMBL" id="ACHA02000002">
    <property type="protein sequence ID" value="EFK59250.1"/>
    <property type="molecule type" value="Genomic_DNA"/>
</dbReference>
<dbReference type="AlphaFoldDB" id="D7VGP8"/>
<accession>D7VGP8</accession>
<comment type="caution">
    <text evidence="1">The sequence shown here is derived from an EMBL/GenBank/DDBJ whole genome shotgun (WGS) entry which is preliminary data.</text>
</comment>
<dbReference type="HOGENOM" id="CLU_2976965_0_0_10"/>
<organism evidence="1 2">
    <name type="scientific">Sphingobacterium spiritivorum ATCC 33861</name>
    <dbReference type="NCBI Taxonomy" id="525373"/>
    <lineage>
        <taxon>Bacteria</taxon>
        <taxon>Pseudomonadati</taxon>
        <taxon>Bacteroidota</taxon>
        <taxon>Sphingobacteriia</taxon>
        <taxon>Sphingobacteriales</taxon>
        <taxon>Sphingobacteriaceae</taxon>
        <taxon>Sphingobacterium</taxon>
    </lineage>
</organism>
<protein>
    <submittedName>
        <fullName evidence="1">Uncharacterized protein</fullName>
    </submittedName>
</protein>
<dbReference type="STRING" id="525373.HMPREF0766_10167"/>
<gene>
    <name evidence="1" type="ORF">HMPREF0766_10167</name>
</gene>
<reference evidence="1" key="1">
    <citation type="submission" date="2010-07" db="EMBL/GenBank/DDBJ databases">
        <authorList>
            <person name="Muzny D."/>
            <person name="Qin X."/>
            <person name="Buhay C."/>
            <person name="Dugan-Rocha S."/>
            <person name="Ding Y."/>
            <person name="Chen G."/>
            <person name="Hawes A."/>
            <person name="Holder M."/>
            <person name="Jhangiani S."/>
            <person name="Johnson A."/>
            <person name="Khan Z."/>
            <person name="Li Z."/>
            <person name="Liu W."/>
            <person name="Liu X."/>
            <person name="Perez L."/>
            <person name="Shen H."/>
            <person name="Wang Q."/>
            <person name="Watt J."/>
            <person name="Xi L."/>
            <person name="Xin Y."/>
            <person name="Zhou J."/>
            <person name="Deng J."/>
            <person name="Jiang H."/>
            <person name="Liu Y."/>
            <person name="Qu J."/>
            <person name="Song X.-Z."/>
            <person name="Zhang L."/>
            <person name="Villasana D."/>
            <person name="Johnson A."/>
            <person name="Liu J."/>
            <person name="Liyanage D."/>
            <person name="Lorensuhewa L."/>
            <person name="Robinson T."/>
            <person name="Song A."/>
            <person name="Song B.-B."/>
            <person name="Dinh H."/>
            <person name="Thornton R."/>
            <person name="Coyle M."/>
            <person name="Francisco L."/>
            <person name="Jackson L."/>
            <person name="Javaid M."/>
            <person name="Korchina V."/>
            <person name="Kovar C."/>
            <person name="Mata R."/>
            <person name="Mathew T."/>
            <person name="Ngo R."/>
            <person name="Nguyen L."/>
            <person name="Nguyen N."/>
            <person name="Okwuonu G."/>
            <person name="Ongeri F."/>
            <person name="Pham C."/>
            <person name="Simmons D."/>
            <person name="Wilczek-Boney K."/>
            <person name="Hale W."/>
            <person name="Jakkamsetti A."/>
            <person name="Pham P."/>
            <person name="Ruth R."/>
            <person name="San Lucas F."/>
            <person name="Warren J."/>
            <person name="Zhang J."/>
            <person name="Zhao Z."/>
            <person name="Zhou C."/>
            <person name="Zhu D."/>
            <person name="Lee S."/>
            <person name="Bess C."/>
            <person name="Blankenburg K."/>
            <person name="Forbes L."/>
            <person name="Fu Q."/>
            <person name="Gubbala S."/>
            <person name="Hirani K."/>
            <person name="Jayaseelan J.C."/>
            <person name="Lara F."/>
            <person name="Munidasa M."/>
            <person name="Palculict T."/>
            <person name="Patil S."/>
            <person name="Pu L.-L."/>
            <person name="Saada N."/>
            <person name="Tang L."/>
            <person name="Weissenberger G."/>
            <person name="Zhu Y."/>
            <person name="Hemphill L."/>
            <person name="Shang Y."/>
            <person name="Youmans B."/>
            <person name="Ayvaz T."/>
            <person name="Ross M."/>
            <person name="Santibanez J."/>
            <person name="Aqrawi P."/>
            <person name="Gross S."/>
            <person name="Joshi V."/>
            <person name="Fowler G."/>
            <person name="Nazareth L."/>
            <person name="Reid J."/>
            <person name="Worley K."/>
            <person name="Petrosino J."/>
            <person name="Highlander S."/>
            <person name="Gibbs R."/>
        </authorList>
    </citation>
    <scope>NUCLEOTIDE SEQUENCE [LARGE SCALE GENOMIC DNA]</scope>
    <source>
        <strain evidence="1">ATCC 33861</strain>
    </source>
</reference>
<keyword evidence="2" id="KW-1185">Reference proteome</keyword>
<sequence>MFGRIVHFRVYAVPLESVVIKKQNENKKPNSNLQNGIPYIEFSARYIGINMHKIVQLH</sequence>
<evidence type="ECO:0000313" key="2">
    <source>
        <dbReference type="Proteomes" id="UP000006258"/>
    </source>
</evidence>
<evidence type="ECO:0000313" key="1">
    <source>
        <dbReference type="EMBL" id="EFK59250.1"/>
    </source>
</evidence>